<dbReference type="PANTHER" id="PTHR47966">
    <property type="entry name" value="BETA-SITE APP-CLEAVING ENZYME, ISOFORM A-RELATED"/>
    <property type="match status" value="1"/>
</dbReference>
<dbReference type="SUPFAM" id="SSF50630">
    <property type="entry name" value="Acid proteases"/>
    <property type="match status" value="1"/>
</dbReference>
<name>A0A2G8SJ68_9APHY</name>
<organism evidence="6 7">
    <name type="scientific">Ganoderma sinense ZZ0214-1</name>
    <dbReference type="NCBI Taxonomy" id="1077348"/>
    <lineage>
        <taxon>Eukaryota</taxon>
        <taxon>Fungi</taxon>
        <taxon>Dikarya</taxon>
        <taxon>Basidiomycota</taxon>
        <taxon>Agaricomycotina</taxon>
        <taxon>Agaricomycetes</taxon>
        <taxon>Polyporales</taxon>
        <taxon>Polyporaceae</taxon>
        <taxon>Ganoderma</taxon>
    </lineage>
</organism>
<feature type="transmembrane region" description="Helical" evidence="3">
    <location>
        <begin position="616"/>
        <end position="640"/>
    </location>
</feature>
<dbReference type="InterPro" id="IPR034164">
    <property type="entry name" value="Pepsin-like_dom"/>
</dbReference>
<dbReference type="OrthoDB" id="2728880at2759"/>
<dbReference type="PROSITE" id="PS51767">
    <property type="entry name" value="PEPTIDASE_A1"/>
    <property type="match status" value="1"/>
</dbReference>
<feature type="domain" description="Peptidase A1" evidence="5">
    <location>
        <begin position="161"/>
        <end position="501"/>
    </location>
</feature>
<reference evidence="6 7" key="1">
    <citation type="journal article" date="2015" name="Sci. Rep.">
        <title>Chromosome-level genome map provides insights into diverse defense mechanisms in the medicinal fungus Ganoderma sinense.</title>
        <authorList>
            <person name="Zhu Y."/>
            <person name="Xu J."/>
            <person name="Sun C."/>
            <person name="Zhou S."/>
            <person name="Xu H."/>
            <person name="Nelson D.R."/>
            <person name="Qian J."/>
            <person name="Song J."/>
            <person name="Luo H."/>
            <person name="Xiang L."/>
            <person name="Li Y."/>
            <person name="Xu Z."/>
            <person name="Ji A."/>
            <person name="Wang L."/>
            <person name="Lu S."/>
            <person name="Hayward A."/>
            <person name="Sun W."/>
            <person name="Li X."/>
            <person name="Schwartz D.C."/>
            <person name="Wang Y."/>
            <person name="Chen S."/>
        </authorList>
    </citation>
    <scope>NUCLEOTIDE SEQUENCE [LARGE SCALE GENOMIC DNA]</scope>
    <source>
        <strain evidence="6 7">ZZ0214-1</strain>
    </source>
</reference>
<dbReference type="InterPro" id="IPR033121">
    <property type="entry name" value="PEPTIDASE_A1"/>
</dbReference>
<feature type="region of interest" description="Disordered" evidence="2">
    <location>
        <begin position="555"/>
        <end position="581"/>
    </location>
</feature>
<evidence type="ECO:0000259" key="5">
    <source>
        <dbReference type="PROSITE" id="PS51767"/>
    </source>
</evidence>
<dbReference type="CDD" id="cd05471">
    <property type="entry name" value="pepsin_like"/>
    <property type="match status" value="1"/>
</dbReference>
<dbReference type="AlphaFoldDB" id="A0A2G8SJ68"/>
<dbReference type="STRING" id="1077348.A0A2G8SJ68"/>
<gene>
    <name evidence="6" type="ORF">GSI_03531</name>
</gene>
<dbReference type="EMBL" id="AYKW01000006">
    <property type="protein sequence ID" value="PIL33825.1"/>
    <property type="molecule type" value="Genomic_DNA"/>
</dbReference>
<evidence type="ECO:0000313" key="7">
    <source>
        <dbReference type="Proteomes" id="UP000230002"/>
    </source>
</evidence>
<dbReference type="InterPro" id="IPR021109">
    <property type="entry name" value="Peptidase_aspartic_dom_sf"/>
</dbReference>
<dbReference type="GO" id="GO:0004190">
    <property type="term" value="F:aspartic-type endopeptidase activity"/>
    <property type="evidence" value="ECO:0007669"/>
    <property type="project" value="InterPro"/>
</dbReference>
<keyword evidence="3" id="KW-1133">Transmembrane helix</keyword>
<dbReference type="PRINTS" id="PR00792">
    <property type="entry name" value="PEPSIN"/>
</dbReference>
<keyword evidence="7" id="KW-1185">Reference proteome</keyword>
<evidence type="ECO:0000313" key="6">
    <source>
        <dbReference type="EMBL" id="PIL33825.1"/>
    </source>
</evidence>
<keyword evidence="3" id="KW-0472">Membrane</keyword>
<feature type="signal peptide" evidence="4">
    <location>
        <begin position="1"/>
        <end position="30"/>
    </location>
</feature>
<dbReference type="Gene3D" id="2.40.70.10">
    <property type="entry name" value="Acid Proteases"/>
    <property type="match status" value="2"/>
</dbReference>
<keyword evidence="3" id="KW-0812">Transmembrane</keyword>
<accession>A0A2G8SJ68</accession>
<dbReference type="Pfam" id="PF00026">
    <property type="entry name" value="Asp"/>
    <property type="match status" value="1"/>
</dbReference>
<comment type="caution">
    <text evidence="6">The sequence shown here is derived from an EMBL/GenBank/DDBJ whole genome shotgun (WGS) entry which is preliminary data.</text>
</comment>
<proteinExistence type="inferred from homology"/>
<evidence type="ECO:0000256" key="2">
    <source>
        <dbReference type="SAM" id="MobiDB-lite"/>
    </source>
</evidence>
<dbReference type="Proteomes" id="UP000230002">
    <property type="component" value="Unassembled WGS sequence"/>
</dbReference>
<dbReference type="PANTHER" id="PTHR47966:SF73">
    <property type="entry name" value="PEPTIDASE A1 DOMAIN-CONTAINING PROTEIN"/>
    <property type="match status" value="1"/>
</dbReference>
<keyword evidence="4" id="KW-0732">Signal</keyword>
<evidence type="ECO:0000256" key="4">
    <source>
        <dbReference type="SAM" id="SignalP"/>
    </source>
</evidence>
<evidence type="ECO:0000256" key="1">
    <source>
        <dbReference type="ARBA" id="ARBA00007447"/>
    </source>
</evidence>
<evidence type="ECO:0000256" key="3">
    <source>
        <dbReference type="SAM" id="Phobius"/>
    </source>
</evidence>
<dbReference type="GO" id="GO:0006508">
    <property type="term" value="P:proteolysis"/>
    <property type="evidence" value="ECO:0007669"/>
    <property type="project" value="InterPro"/>
</dbReference>
<sequence length="676" mass="70827">MPPSPRPQSLSNALLLLLLLALGAGSGVLADSGPVSLTVHPQTSRSPSCAKGTSLLKTACSSILDHKTYCSRYLAYCNSFAASFGDTTDRDVFSAYCSKTSKLNSCRQFSEAKGPATTTTSGQGHRRRYDSISSGFARRADPPANVTAENLDVDTSDTVWYAVEITLGGQNFTVQLDTGSSDLWIHPDAGRAVHFTNTTDLTASESYGENHVEGKINFADLKIGELTIQRQAFVHVADPADVHGFDLKGYDGILGMAFDVGSIHAKVQHEWGLEAADALARSPMTALFAQEPALPNSFDVQLSRPATEFAETASGLLVISAHAAGYEGVAGAPQLPRPRAAPQHWSVAMDAMLVNGESFAFDRSAIEGVPAGKVVAALDTGSSFPALPAAAIAAIYGSVPGAVYDGDSGLWLVPCDSSPNVTFVFGGQEFPVHPLDLTFPVTVTLSINERWNNEVTGCINTFQSFGTAPTADDGYDIVLADAFLHNVYASFDYGDWNLTNTDGIPFMQMVSTTDSATMWHDFSGNRTATLAQLPLPLNPAQILYYVSGTGSALPATTSTTSSPAGPSTTTTTATTSSSVAATQSPDTLAAHLSGAVAGDSDSAGGGESWGDKYGKVVLALLAANLAVGVALLAVVGTMCVRRTRRESSGPGRYAPVRFKEPLEDYAVGRGSAVSSD</sequence>
<protein>
    <recommendedName>
        <fullName evidence="5">Peptidase A1 domain-containing protein</fullName>
    </recommendedName>
</protein>
<dbReference type="InterPro" id="IPR001461">
    <property type="entry name" value="Aspartic_peptidase_A1"/>
</dbReference>
<feature type="chain" id="PRO_5013876663" description="Peptidase A1 domain-containing protein" evidence="4">
    <location>
        <begin position="31"/>
        <end position="676"/>
    </location>
</feature>
<comment type="similarity">
    <text evidence="1">Belongs to the peptidase A1 family.</text>
</comment>